<reference evidence="2" key="1">
    <citation type="submission" date="2021-06" db="EMBL/GenBank/DDBJ databases">
        <authorList>
            <person name="Kallberg Y."/>
            <person name="Tangrot J."/>
            <person name="Rosling A."/>
        </authorList>
    </citation>
    <scope>NUCLEOTIDE SEQUENCE</scope>
    <source>
        <strain evidence="2">FL966</strain>
    </source>
</reference>
<evidence type="ECO:0000313" key="2">
    <source>
        <dbReference type="EMBL" id="CAG8793465.1"/>
    </source>
</evidence>
<comment type="caution">
    <text evidence="2">The sequence shown here is derived from an EMBL/GenBank/DDBJ whole genome shotgun (WGS) entry which is preliminary data.</text>
</comment>
<dbReference type="Proteomes" id="UP000789759">
    <property type="component" value="Unassembled WGS sequence"/>
</dbReference>
<accession>A0A9N9P665</accession>
<feature type="compositionally biased region" description="Basic and acidic residues" evidence="1">
    <location>
        <begin position="1"/>
        <end position="12"/>
    </location>
</feature>
<dbReference type="OrthoDB" id="10537732at2759"/>
<name>A0A9N9P665_9GLOM</name>
<evidence type="ECO:0000256" key="1">
    <source>
        <dbReference type="SAM" id="MobiDB-lite"/>
    </source>
</evidence>
<dbReference type="AlphaFoldDB" id="A0A9N9P665"/>
<protein>
    <submittedName>
        <fullName evidence="2">23095_t:CDS:1</fullName>
    </submittedName>
</protein>
<dbReference type="EMBL" id="CAJVQA010028009">
    <property type="protein sequence ID" value="CAG8793465.1"/>
    <property type="molecule type" value="Genomic_DNA"/>
</dbReference>
<keyword evidence="3" id="KW-1185">Reference proteome</keyword>
<sequence>PQSESNNEKIEDSDSSTSEEDKILSGKENTNSSYRYKKNTRIKNSEKNIDDFNNVEYLPVANTTSLLKKVQATNFLSLNKL</sequence>
<evidence type="ECO:0000313" key="3">
    <source>
        <dbReference type="Proteomes" id="UP000789759"/>
    </source>
</evidence>
<feature type="non-terminal residue" evidence="2">
    <location>
        <position position="1"/>
    </location>
</feature>
<proteinExistence type="predicted"/>
<feature type="region of interest" description="Disordered" evidence="1">
    <location>
        <begin position="1"/>
        <end position="39"/>
    </location>
</feature>
<gene>
    <name evidence="2" type="ORF">CPELLU_LOCUS17171</name>
</gene>
<organism evidence="2 3">
    <name type="scientific">Cetraspora pellucida</name>
    <dbReference type="NCBI Taxonomy" id="1433469"/>
    <lineage>
        <taxon>Eukaryota</taxon>
        <taxon>Fungi</taxon>
        <taxon>Fungi incertae sedis</taxon>
        <taxon>Mucoromycota</taxon>
        <taxon>Glomeromycotina</taxon>
        <taxon>Glomeromycetes</taxon>
        <taxon>Diversisporales</taxon>
        <taxon>Gigasporaceae</taxon>
        <taxon>Cetraspora</taxon>
    </lineage>
</organism>